<keyword evidence="3" id="KW-1185">Reference proteome</keyword>
<feature type="compositionally biased region" description="Basic and acidic residues" evidence="1">
    <location>
        <begin position="1"/>
        <end position="10"/>
    </location>
</feature>
<name>A0ABW1CXV3_9ACTN</name>
<proteinExistence type="predicted"/>
<comment type="caution">
    <text evidence="2">The sequence shown here is derived from an EMBL/GenBank/DDBJ whole genome shotgun (WGS) entry which is preliminary data.</text>
</comment>
<evidence type="ECO:0000256" key="1">
    <source>
        <dbReference type="SAM" id="MobiDB-lite"/>
    </source>
</evidence>
<evidence type="ECO:0000313" key="2">
    <source>
        <dbReference type="EMBL" id="MFC5830630.1"/>
    </source>
</evidence>
<organism evidence="2 3">
    <name type="scientific">Nonomuraea insulae</name>
    <dbReference type="NCBI Taxonomy" id="1616787"/>
    <lineage>
        <taxon>Bacteria</taxon>
        <taxon>Bacillati</taxon>
        <taxon>Actinomycetota</taxon>
        <taxon>Actinomycetes</taxon>
        <taxon>Streptosporangiales</taxon>
        <taxon>Streptosporangiaceae</taxon>
        <taxon>Nonomuraea</taxon>
    </lineage>
</organism>
<protein>
    <submittedName>
        <fullName evidence="2">Uncharacterized protein</fullName>
    </submittedName>
</protein>
<reference evidence="3" key="1">
    <citation type="journal article" date="2019" name="Int. J. Syst. Evol. Microbiol.">
        <title>The Global Catalogue of Microorganisms (GCM) 10K type strain sequencing project: providing services to taxonomists for standard genome sequencing and annotation.</title>
        <authorList>
            <consortium name="The Broad Institute Genomics Platform"/>
            <consortium name="The Broad Institute Genome Sequencing Center for Infectious Disease"/>
            <person name="Wu L."/>
            <person name="Ma J."/>
        </authorList>
    </citation>
    <scope>NUCLEOTIDE SEQUENCE [LARGE SCALE GENOMIC DNA]</scope>
    <source>
        <strain evidence="3">CCUG 53903</strain>
    </source>
</reference>
<dbReference type="EMBL" id="JBHSPA010000055">
    <property type="protein sequence ID" value="MFC5830630.1"/>
    <property type="molecule type" value="Genomic_DNA"/>
</dbReference>
<feature type="region of interest" description="Disordered" evidence="1">
    <location>
        <begin position="1"/>
        <end position="23"/>
    </location>
</feature>
<gene>
    <name evidence="2" type="ORF">ACFPZ3_42835</name>
</gene>
<dbReference type="Proteomes" id="UP001596058">
    <property type="component" value="Unassembled WGS sequence"/>
</dbReference>
<evidence type="ECO:0000313" key="3">
    <source>
        <dbReference type="Proteomes" id="UP001596058"/>
    </source>
</evidence>
<accession>A0ABW1CXV3</accession>
<sequence length="196" mass="22346">MADGSRRCRDPFSASGPLSDRYREQTCDEEEKRMNSETVDLLLDVVQRLEKSIVSRECPAIAALDGRRKLILSDYDYLRDRDAAVAFESRAAEKVREISAIRWVLAVPQVWIFKPPSTIALRAVSNHPLREGEQEAITWTSFDQADGVDYGRVLYARRPNGDPVFEEPEIFDIGIRPRDVMPGRTLLKAFLQEDGF</sequence>
<dbReference type="RefSeq" id="WP_379520104.1">
    <property type="nucleotide sequence ID" value="NZ_JBHSPA010000055.1"/>
</dbReference>